<dbReference type="PANTHER" id="PTHR12835:SF5">
    <property type="entry name" value="BIOTIN--PROTEIN LIGASE"/>
    <property type="match status" value="1"/>
</dbReference>
<dbReference type="InterPro" id="IPR013196">
    <property type="entry name" value="HTH_11"/>
</dbReference>
<keyword evidence="1 5" id="KW-0436">Ligase</keyword>
<keyword evidence="8" id="KW-1185">Reference proteome</keyword>
<dbReference type="GO" id="GO:0004077">
    <property type="term" value="F:biotin--[biotin carboxyl-carrier protein] ligase activity"/>
    <property type="evidence" value="ECO:0007669"/>
    <property type="project" value="UniProtKB-UniRule"/>
</dbReference>
<sequence length="341" mass="37267">MKTKILTILRGTDDYISGQEICDRLGVSRTAVWKVINQLKEEGYVIEAVNNKGYRITEYPDILTQSELESAINIESANGEGTLAKKLVCRDIVDSTNNVARKLAEDMACHGTLVVAEQQTGGKGRRGRHWESPAGTGIWMTYVLRPDISPDRASMLTLVAALAVADGIKEQLHAAGCDCEFGIKWPNDIVLNGRKIVGILTEMSATPDSVNYVVVGIGINVNTTEFDDSIKATASSILVQTGLHIQRSRIIASVSRRFEEYYNIFIKTANLEGLIEQYNSALINAGREVRLISSDNGTEHEETGVAKGIDMNGELIVRLDDGTMKNVIAGEVSVRGLYGYV</sequence>
<dbReference type="InterPro" id="IPR045864">
    <property type="entry name" value="aa-tRNA-synth_II/BPL/LPL"/>
</dbReference>
<keyword evidence="5" id="KW-0238">DNA-binding</keyword>
<dbReference type="InterPro" id="IPR030855">
    <property type="entry name" value="Bifunct_BirA"/>
</dbReference>
<feature type="binding site" evidence="5">
    <location>
        <position position="119"/>
    </location>
    <ligand>
        <name>biotin</name>
        <dbReference type="ChEBI" id="CHEBI:57586"/>
    </ligand>
</feature>
<dbReference type="InterPro" id="IPR008988">
    <property type="entry name" value="Transcriptional_repressor_C"/>
</dbReference>
<reference evidence="7 8" key="2">
    <citation type="submission" date="2008-11" db="EMBL/GenBank/DDBJ databases">
        <authorList>
            <person name="Fulton L."/>
            <person name="Clifton S."/>
            <person name="Fulton B."/>
            <person name="Xu J."/>
            <person name="Minx P."/>
            <person name="Pepin K.H."/>
            <person name="Johnson M."/>
            <person name="Bhonagiri V."/>
            <person name="Nash W.E."/>
            <person name="Mardis E.R."/>
            <person name="Wilson R.K."/>
        </authorList>
    </citation>
    <scope>NUCLEOTIDE SEQUENCE [LARGE SCALE GENOMIC DNA]</scope>
    <source>
        <strain evidence="7 8">ATCC 43243</strain>
    </source>
</reference>
<evidence type="ECO:0000256" key="1">
    <source>
        <dbReference type="ARBA" id="ARBA00022598"/>
    </source>
</evidence>
<protein>
    <recommendedName>
        <fullName evidence="5">Bifunctional ligase/repressor BirA</fullName>
    </recommendedName>
    <alternativeName>
        <fullName evidence="5">Biotin--[acetyl-CoA-carboxylase] ligase</fullName>
        <ecNumber evidence="5">6.3.4.15</ecNumber>
    </alternativeName>
    <alternativeName>
        <fullName evidence="5">Biotin--protein ligase</fullName>
    </alternativeName>
    <alternativeName>
        <fullName evidence="5">Biotin-[acetyl-CoA carboxylase] synthetase</fullName>
    </alternativeName>
</protein>
<dbReference type="PROSITE" id="PS51733">
    <property type="entry name" value="BPL_LPL_CATALYTIC"/>
    <property type="match status" value="1"/>
</dbReference>
<comment type="catalytic activity">
    <reaction evidence="5">
        <text>biotin + L-lysyl-[protein] + ATP = N(6)-biotinyl-L-lysyl-[protein] + AMP + diphosphate + H(+)</text>
        <dbReference type="Rhea" id="RHEA:11756"/>
        <dbReference type="Rhea" id="RHEA-COMP:9752"/>
        <dbReference type="Rhea" id="RHEA-COMP:10505"/>
        <dbReference type="ChEBI" id="CHEBI:15378"/>
        <dbReference type="ChEBI" id="CHEBI:29969"/>
        <dbReference type="ChEBI" id="CHEBI:30616"/>
        <dbReference type="ChEBI" id="CHEBI:33019"/>
        <dbReference type="ChEBI" id="CHEBI:57586"/>
        <dbReference type="ChEBI" id="CHEBI:83144"/>
        <dbReference type="ChEBI" id="CHEBI:456215"/>
        <dbReference type="EC" id="6.3.4.15"/>
    </reaction>
</comment>
<dbReference type="Gene3D" id="3.30.930.10">
    <property type="entry name" value="Bira Bifunctional Protein, Domain 2"/>
    <property type="match status" value="1"/>
</dbReference>
<dbReference type="GO" id="GO:0009249">
    <property type="term" value="P:protein lipoylation"/>
    <property type="evidence" value="ECO:0007669"/>
    <property type="project" value="UniProtKB-ARBA"/>
</dbReference>
<dbReference type="HAMAP" id="MF_00978">
    <property type="entry name" value="Bifunct_BirA"/>
    <property type="match status" value="1"/>
</dbReference>
<dbReference type="Gene3D" id="2.30.30.100">
    <property type="match status" value="1"/>
</dbReference>
<evidence type="ECO:0000313" key="8">
    <source>
        <dbReference type="Proteomes" id="UP000003136"/>
    </source>
</evidence>
<dbReference type="PANTHER" id="PTHR12835">
    <property type="entry name" value="BIOTIN PROTEIN LIGASE"/>
    <property type="match status" value="1"/>
</dbReference>
<reference evidence="7 8" key="1">
    <citation type="submission" date="2008-11" db="EMBL/GenBank/DDBJ databases">
        <title>Draft genome sequence of Bacteroides pectinophilus (ATCC 43243).</title>
        <authorList>
            <person name="Sudarsanam P."/>
            <person name="Ley R."/>
            <person name="Guruge J."/>
            <person name="Turnbaugh P.J."/>
            <person name="Mahowald M."/>
            <person name="Liep D."/>
            <person name="Gordon J."/>
        </authorList>
    </citation>
    <scope>NUCLEOTIDE SEQUENCE [LARGE SCALE GENOMIC DNA]</scope>
    <source>
        <strain evidence="7 8">ATCC 43243</strain>
    </source>
</reference>
<evidence type="ECO:0000256" key="2">
    <source>
        <dbReference type="ARBA" id="ARBA00022741"/>
    </source>
</evidence>
<dbReference type="SUPFAM" id="SSF50037">
    <property type="entry name" value="C-terminal domain of transcriptional repressors"/>
    <property type="match status" value="1"/>
</dbReference>
<dbReference type="InterPro" id="IPR011991">
    <property type="entry name" value="ArsR-like_HTH"/>
</dbReference>
<comment type="function">
    <text evidence="5">Acts both as a biotin--[acetyl-CoA-carboxylase] ligase and a repressor.</text>
</comment>
<dbReference type="GO" id="GO:0016740">
    <property type="term" value="F:transferase activity"/>
    <property type="evidence" value="ECO:0007669"/>
    <property type="project" value="UniProtKB-ARBA"/>
</dbReference>
<keyword evidence="2 5" id="KW-0547">Nucleotide-binding</keyword>
<dbReference type="InterPro" id="IPR004408">
    <property type="entry name" value="Biotin_CoA_COase_ligase"/>
</dbReference>
<dbReference type="HOGENOM" id="CLU_051096_0_0_9"/>
<dbReference type="NCBIfam" id="TIGR00121">
    <property type="entry name" value="birA_ligase"/>
    <property type="match status" value="1"/>
</dbReference>
<dbReference type="EMBL" id="ABVQ01000037">
    <property type="protein sequence ID" value="EEC56521.1"/>
    <property type="molecule type" value="Genomic_DNA"/>
</dbReference>
<dbReference type="Proteomes" id="UP000003136">
    <property type="component" value="Unassembled WGS sequence"/>
</dbReference>
<dbReference type="CDD" id="cd00090">
    <property type="entry name" value="HTH_ARSR"/>
    <property type="match status" value="1"/>
</dbReference>
<dbReference type="Pfam" id="PF03099">
    <property type="entry name" value="BPL_LplA_LipB"/>
    <property type="match status" value="1"/>
</dbReference>
<feature type="DNA-binding region" description="H-T-H motif" evidence="5">
    <location>
        <begin position="18"/>
        <end position="37"/>
    </location>
</feature>
<keyword evidence="5" id="KW-0804">Transcription</keyword>
<dbReference type="GO" id="GO:0005737">
    <property type="term" value="C:cytoplasm"/>
    <property type="evidence" value="ECO:0007669"/>
    <property type="project" value="TreeGrafter"/>
</dbReference>
<dbReference type="GO" id="GO:0005524">
    <property type="term" value="F:ATP binding"/>
    <property type="evidence" value="ECO:0007669"/>
    <property type="project" value="UniProtKB-UniRule"/>
</dbReference>
<dbReference type="eggNOG" id="COG1654">
    <property type="taxonomic scope" value="Bacteria"/>
</dbReference>
<dbReference type="GO" id="GO:0003677">
    <property type="term" value="F:DNA binding"/>
    <property type="evidence" value="ECO:0007669"/>
    <property type="project" value="UniProtKB-UniRule"/>
</dbReference>
<comment type="caution">
    <text evidence="7">The sequence shown here is derived from an EMBL/GenBank/DDBJ whole genome shotgun (WGS) entry which is preliminary data.</text>
</comment>
<evidence type="ECO:0000259" key="6">
    <source>
        <dbReference type="PROSITE" id="PS51733"/>
    </source>
</evidence>
<dbReference type="InterPro" id="IPR003142">
    <property type="entry name" value="BPL_C"/>
</dbReference>
<dbReference type="InterPro" id="IPR004143">
    <property type="entry name" value="BPL_LPL_catalytic"/>
</dbReference>
<dbReference type="InterPro" id="IPR036390">
    <property type="entry name" value="WH_DNA-bd_sf"/>
</dbReference>
<dbReference type="Gene3D" id="1.10.10.10">
    <property type="entry name" value="Winged helix-like DNA-binding domain superfamily/Winged helix DNA-binding domain"/>
    <property type="match status" value="1"/>
</dbReference>
<organism evidence="7 8">
    <name type="scientific">[Bacteroides] pectinophilus ATCC 43243</name>
    <dbReference type="NCBI Taxonomy" id="483218"/>
    <lineage>
        <taxon>Bacteria</taxon>
        <taxon>Bacillati</taxon>
        <taxon>Bacillota</taxon>
        <taxon>Clostridia</taxon>
        <taxon>Eubacteriales</taxon>
    </lineage>
</organism>
<evidence type="ECO:0000313" key="7">
    <source>
        <dbReference type="EMBL" id="EEC56521.1"/>
    </source>
</evidence>
<dbReference type="GO" id="GO:0006355">
    <property type="term" value="P:regulation of DNA-templated transcription"/>
    <property type="evidence" value="ECO:0007669"/>
    <property type="project" value="UniProtKB-UniRule"/>
</dbReference>
<gene>
    <name evidence="5" type="primary">birA</name>
    <name evidence="7" type="ORF">BACPEC_03030</name>
</gene>
<evidence type="ECO:0000256" key="3">
    <source>
        <dbReference type="ARBA" id="ARBA00022840"/>
    </source>
</evidence>
<dbReference type="SUPFAM" id="SSF55681">
    <property type="entry name" value="Class II aaRS and biotin synthetases"/>
    <property type="match status" value="1"/>
</dbReference>
<keyword evidence="3 5" id="KW-0067">ATP-binding</keyword>
<feature type="domain" description="BPL/LPL catalytic" evidence="6">
    <location>
        <begin position="75"/>
        <end position="266"/>
    </location>
</feature>
<keyword evidence="4 5" id="KW-0092">Biotin</keyword>
<evidence type="ECO:0000256" key="5">
    <source>
        <dbReference type="HAMAP-Rule" id="MF_00978"/>
    </source>
</evidence>
<keyword evidence="5" id="KW-0805">Transcription regulation</keyword>
<dbReference type="STRING" id="483218.BACPEC_03030"/>
<dbReference type="SUPFAM" id="SSF46785">
    <property type="entry name" value="Winged helix' DNA-binding domain"/>
    <property type="match status" value="1"/>
</dbReference>
<feature type="binding site" evidence="5">
    <location>
        <begin position="95"/>
        <end position="97"/>
    </location>
    <ligand>
        <name>biotin</name>
        <dbReference type="ChEBI" id="CHEBI:57586"/>
    </ligand>
</feature>
<dbReference type="InterPro" id="IPR036388">
    <property type="entry name" value="WH-like_DNA-bd_sf"/>
</dbReference>
<dbReference type="AlphaFoldDB" id="B7AWD0"/>
<feature type="binding site" evidence="5">
    <location>
        <position position="195"/>
    </location>
    <ligand>
        <name>biotin</name>
        <dbReference type="ChEBI" id="CHEBI:57586"/>
    </ligand>
</feature>
<proteinExistence type="inferred from homology"/>
<dbReference type="eggNOG" id="COG0340">
    <property type="taxonomic scope" value="Bacteria"/>
</dbReference>
<keyword evidence="5" id="KW-0678">Repressor</keyword>
<dbReference type="Pfam" id="PF08279">
    <property type="entry name" value="HTH_11"/>
    <property type="match status" value="1"/>
</dbReference>
<comment type="similarity">
    <text evidence="5">Belongs to the biotin--protein ligase family.</text>
</comment>
<comment type="caution">
    <text evidence="5">Lacks conserved residue(s) required for the propagation of feature annotation.</text>
</comment>
<dbReference type="Pfam" id="PF02237">
    <property type="entry name" value="BPL_C"/>
    <property type="match status" value="1"/>
</dbReference>
<name>B7AWD0_9FIRM</name>
<accession>B7AWD0</accession>
<dbReference type="CDD" id="cd16442">
    <property type="entry name" value="BPL"/>
    <property type="match status" value="1"/>
</dbReference>
<evidence type="ECO:0000256" key="4">
    <source>
        <dbReference type="ARBA" id="ARBA00023267"/>
    </source>
</evidence>
<dbReference type="EC" id="6.3.4.15" evidence="5"/>